<evidence type="ECO:0000313" key="3">
    <source>
        <dbReference type="Proteomes" id="UP000216052"/>
    </source>
</evidence>
<keyword evidence="1" id="KW-0472">Membrane</keyword>
<accession>A0ABZ3J552</accession>
<reference evidence="2" key="1">
    <citation type="submission" date="2024-05" db="EMBL/GenBank/DDBJ databases">
        <title>Isolation and characterization of Sporomusa carbonis sp. nov., a carboxydotrophic hydrogenogen in the genus of Sporomusa isolated from a charcoal burning pile.</title>
        <authorList>
            <person name="Boeer T."/>
            <person name="Rosenbaum F."/>
            <person name="Eysell L."/>
            <person name="Mueller V."/>
            <person name="Daniel R."/>
            <person name="Poehlein A."/>
        </authorList>
    </citation>
    <scope>NUCLEOTIDE SEQUENCE [LARGE SCALE GENOMIC DNA]</scope>
    <source>
        <strain evidence="2">DSM 3132</strain>
    </source>
</reference>
<sequence length="179" mass="20200">MPKKEVNWVVGGVALVLTLIVLFSGQFLWNKYAVTNPISKMFQNVNGVESVTVGQQSNNNEKIKIYVKLNHVSNLQTLYSEIVDGLKQMDNGKKYDIVIQDNRTPELEEFYYQIQYYIQEAIFTGNFASMAESVGIKANNDGVTEKIYIDADNIYLQLVKGNAAMYMIIPRNNNGQGGK</sequence>
<evidence type="ECO:0000313" key="2">
    <source>
        <dbReference type="EMBL" id="XFO73201.1"/>
    </source>
</evidence>
<feature type="transmembrane region" description="Helical" evidence="1">
    <location>
        <begin position="6"/>
        <end position="29"/>
    </location>
</feature>
<keyword evidence="3" id="KW-1185">Reference proteome</keyword>
<dbReference type="Proteomes" id="UP000216052">
    <property type="component" value="Chromosome"/>
</dbReference>
<keyword evidence="1" id="KW-0812">Transmembrane</keyword>
<gene>
    <name evidence="2" type="ORF">SPACI_032750</name>
</gene>
<keyword evidence="1" id="KW-1133">Transmembrane helix</keyword>
<dbReference type="RefSeq" id="WP_093793812.1">
    <property type="nucleotide sequence ID" value="NZ_CP155571.1"/>
</dbReference>
<evidence type="ECO:0000256" key="1">
    <source>
        <dbReference type="SAM" id="Phobius"/>
    </source>
</evidence>
<proteinExistence type="predicted"/>
<protein>
    <submittedName>
        <fullName evidence="2">Uncharacterized protein</fullName>
    </submittedName>
</protein>
<organism evidence="2 3">
    <name type="scientific">Sporomusa acidovorans (strain ATCC 49682 / DSM 3132 / Mol)</name>
    <dbReference type="NCBI Taxonomy" id="1123286"/>
    <lineage>
        <taxon>Bacteria</taxon>
        <taxon>Bacillati</taxon>
        <taxon>Bacillota</taxon>
        <taxon>Negativicutes</taxon>
        <taxon>Selenomonadales</taxon>
        <taxon>Sporomusaceae</taxon>
        <taxon>Sporomusa</taxon>
    </lineage>
</organism>
<name>A0ABZ3J552_SPOA4</name>
<dbReference type="EMBL" id="CP155571">
    <property type="protein sequence ID" value="XFO73201.1"/>
    <property type="molecule type" value="Genomic_DNA"/>
</dbReference>